<evidence type="ECO:0000313" key="5">
    <source>
        <dbReference type="Proteomes" id="UP000729913"/>
    </source>
</evidence>
<accession>A0A8J5QJG4</accession>
<protein>
    <recommendedName>
        <fullName evidence="3">Cadherin domain-containing protein</fullName>
    </recommendedName>
</protein>
<gene>
    <name evidence="4" type="ORF">G9C98_007469</name>
</gene>
<dbReference type="PROSITE" id="PS50268">
    <property type="entry name" value="CADHERIN_2"/>
    <property type="match status" value="1"/>
</dbReference>
<feature type="compositionally biased region" description="Basic and acidic residues" evidence="2">
    <location>
        <begin position="533"/>
        <end position="553"/>
    </location>
</feature>
<evidence type="ECO:0000313" key="4">
    <source>
        <dbReference type="EMBL" id="KAG8034393.1"/>
    </source>
</evidence>
<reference evidence="4" key="1">
    <citation type="submission" date="2020-03" db="EMBL/GenBank/DDBJ databases">
        <authorList>
            <person name="Chebbi M.A."/>
            <person name="Drezen J.M."/>
        </authorList>
    </citation>
    <scope>NUCLEOTIDE SEQUENCE</scope>
    <source>
        <tissue evidence="4">Whole body</tissue>
    </source>
</reference>
<comment type="caution">
    <text evidence="4">The sequence shown here is derived from an EMBL/GenBank/DDBJ whole genome shotgun (WGS) entry which is preliminary data.</text>
</comment>
<organism evidence="4 5">
    <name type="scientific">Cotesia typhae</name>
    <dbReference type="NCBI Taxonomy" id="2053667"/>
    <lineage>
        <taxon>Eukaryota</taxon>
        <taxon>Metazoa</taxon>
        <taxon>Ecdysozoa</taxon>
        <taxon>Arthropoda</taxon>
        <taxon>Hexapoda</taxon>
        <taxon>Insecta</taxon>
        <taxon>Pterygota</taxon>
        <taxon>Neoptera</taxon>
        <taxon>Endopterygota</taxon>
        <taxon>Hymenoptera</taxon>
        <taxon>Apocrita</taxon>
        <taxon>Ichneumonoidea</taxon>
        <taxon>Braconidae</taxon>
        <taxon>Microgastrinae</taxon>
        <taxon>Cotesia</taxon>
    </lineage>
</organism>
<dbReference type="GO" id="GO:0007156">
    <property type="term" value="P:homophilic cell adhesion via plasma membrane adhesion molecules"/>
    <property type="evidence" value="ECO:0007669"/>
    <property type="project" value="InterPro"/>
</dbReference>
<dbReference type="EMBL" id="JAAOIC020000067">
    <property type="protein sequence ID" value="KAG8034393.1"/>
    <property type="molecule type" value="Genomic_DNA"/>
</dbReference>
<keyword evidence="5" id="KW-1185">Reference proteome</keyword>
<feature type="domain" description="Cadherin" evidence="3">
    <location>
        <begin position="94"/>
        <end position="170"/>
    </location>
</feature>
<dbReference type="Proteomes" id="UP000729913">
    <property type="component" value="Unassembled WGS sequence"/>
</dbReference>
<dbReference type="Pfam" id="PF22540">
    <property type="entry name" value="RET_CRD"/>
    <property type="match status" value="1"/>
</dbReference>
<evidence type="ECO:0000256" key="2">
    <source>
        <dbReference type="SAM" id="MobiDB-lite"/>
    </source>
</evidence>
<evidence type="ECO:0000256" key="1">
    <source>
        <dbReference type="PROSITE-ProRule" id="PRU00043"/>
    </source>
</evidence>
<dbReference type="OrthoDB" id="3256376at2759"/>
<dbReference type="InterPro" id="IPR002126">
    <property type="entry name" value="Cadherin-like_dom"/>
</dbReference>
<feature type="region of interest" description="Disordered" evidence="2">
    <location>
        <begin position="519"/>
        <end position="553"/>
    </location>
</feature>
<dbReference type="GO" id="GO:0016020">
    <property type="term" value="C:membrane"/>
    <property type="evidence" value="ECO:0007669"/>
    <property type="project" value="InterPro"/>
</dbReference>
<evidence type="ECO:0000259" key="3">
    <source>
        <dbReference type="PROSITE" id="PS50268"/>
    </source>
</evidence>
<proteinExistence type="predicted"/>
<dbReference type="AlphaFoldDB" id="A0A8J5QJG4"/>
<keyword evidence="1" id="KW-0106">Calcium</keyword>
<dbReference type="GO" id="GO:0005509">
    <property type="term" value="F:calcium ion binding"/>
    <property type="evidence" value="ECO:0007669"/>
    <property type="project" value="UniProtKB-UniRule"/>
</dbReference>
<reference evidence="4" key="2">
    <citation type="submission" date="2021-04" db="EMBL/GenBank/DDBJ databases">
        <title>Genome-wide patterns of bracovirus chromosomal integration into multiple host tissues during parasitism.</title>
        <authorList>
            <person name="Chebbi M.A.C."/>
        </authorList>
    </citation>
    <scope>NUCLEOTIDE SEQUENCE</scope>
    <source>
        <tissue evidence="4">Whole body</tissue>
    </source>
</reference>
<name>A0A8J5QJG4_9HYME</name>
<dbReference type="InterPro" id="IPR055162">
    <property type="entry name" value="RET_CRD"/>
</dbReference>
<sequence>MYFPQSDLTLRLPYSLENEESLKTELTLLNLRTLPNDSITSRNPKYQIVSESDKYDMCFWNVSKYRIYENQQATMLGKFSSPAFKTLCPTHHVIQYELLNGTEYFQIINENFYSKPLLDRDTVDYPGGPGAHVEVQVKCIVRNEQSGVEYTHETNLDIDILDLDDNPPIAQISNSVEITLQDFTADADSNASNTYTVKILGDIHNALYITYDAISVDYTNPEIPPTTAIFTRVFSRTTLLPKSPYKVVLQVTDESLIPRKGEKSVNITLSFIGPQHHLTSTTTATPPKKPISFPTSVTISRLSLQFFRVTQPSFKPPTKFNFSILDSKIFNVTPNGGIIYVANTSLLQTAPSKIPLTIQWSTPGHKLFTASLTLYILNPSTILVNNTCANQTTALHSCANAMARKSCESQCGIGGGSFSNSTTSECIWRWNNPANSAIMTERYETCTADLVHCPDNICDELEHLDPRICPQDCTIESEVHFAEMNRGGRGIKSGLGTCSCNDMMQCTCGPVHFRKTDNDGSGATGAYGSANKEVARIKKERQKETAISDAHKG</sequence>